<evidence type="ECO:0000259" key="2">
    <source>
        <dbReference type="Pfam" id="PF03703"/>
    </source>
</evidence>
<organism evidence="3 4">
    <name type="scientific">Kangsaoukella pontilimi</name>
    <dbReference type="NCBI Taxonomy" id="2691042"/>
    <lineage>
        <taxon>Bacteria</taxon>
        <taxon>Pseudomonadati</taxon>
        <taxon>Pseudomonadota</taxon>
        <taxon>Alphaproteobacteria</taxon>
        <taxon>Rhodobacterales</taxon>
        <taxon>Paracoccaceae</taxon>
        <taxon>Kangsaoukella</taxon>
    </lineage>
</organism>
<reference evidence="3 4" key="1">
    <citation type="submission" date="2019-12" db="EMBL/GenBank/DDBJ databases">
        <authorList>
            <person name="Lee S.D."/>
        </authorList>
    </citation>
    <scope>NUCLEOTIDE SEQUENCE [LARGE SCALE GENOMIC DNA]</scope>
    <source>
        <strain evidence="3 4">GH1-50</strain>
    </source>
</reference>
<dbReference type="AlphaFoldDB" id="A0A7C9ITG7"/>
<evidence type="ECO:0000256" key="1">
    <source>
        <dbReference type="SAM" id="Phobius"/>
    </source>
</evidence>
<dbReference type="EMBL" id="WUPT01000005">
    <property type="protein sequence ID" value="MXQ09706.1"/>
    <property type="molecule type" value="Genomic_DNA"/>
</dbReference>
<keyword evidence="1" id="KW-0812">Transmembrane</keyword>
<dbReference type="Pfam" id="PF03703">
    <property type="entry name" value="bPH_2"/>
    <property type="match status" value="1"/>
</dbReference>
<sequence length="213" mass="23014">MPHDDDVTVEPVKGLPEDLPPGEVILWQGRPSVWPLLREALSLNWVLGYFALLIVWRVGVSTTTLPLGQALLTGLPFLILAGVVTAILYLIALAQARATVYTITSERIAMRIGAALTITLNLPFPKIAAADLSLSRNGTGTIALRTMGQARLSYMILWPHVRPWHLKETQPALRCIPDAAKVAAILAEAAETRVSRPTLERVAIAHPGAVAAE</sequence>
<protein>
    <submittedName>
        <fullName evidence="3">PH domain-containing protein</fullName>
    </submittedName>
</protein>
<feature type="domain" description="YdbS-like PH" evidence="2">
    <location>
        <begin position="97"/>
        <end position="185"/>
    </location>
</feature>
<evidence type="ECO:0000313" key="4">
    <source>
        <dbReference type="Proteomes" id="UP000480350"/>
    </source>
</evidence>
<dbReference type="Proteomes" id="UP000480350">
    <property type="component" value="Unassembled WGS sequence"/>
</dbReference>
<dbReference type="InterPro" id="IPR005182">
    <property type="entry name" value="YdbS-like_PH"/>
</dbReference>
<proteinExistence type="predicted"/>
<feature type="transmembrane region" description="Helical" evidence="1">
    <location>
        <begin position="40"/>
        <end position="58"/>
    </location>
</feature>
<accession>A0A7C9ITG7</accession>
<reference evidence="3 4" key="2">
    <citation type="submission" date="2020-03" db="EMBL/GenBank/DDBJ databases">
        <title>Kangsaoukella pontilimi gen. nov., sp. nov., a new member of the family Rhodobacteraceae isolated from a tidal mudflat.</title>
        <authorList>
            <person name="Kim I.S."/>
        </authorList>
    </citation>
    <scope>NUCLEOTIDE SEQUENCE [LARGE SCALE GENOMIC DNA]</scope>
    <source>
        <strain evidence="3 4">GH1-50</strain>
    </source>
</reference>
<keyword evidence="1" id="KW-1133">Transmembrane helix</keyword>
<gene>
    <name evidence="3" type="ORF">GQ651_17815</name>
</gene>
<keyword evidence="1" id="KW-0472">Membrane</keyword>
<feature type="transmembrane region" description="Helical" evidence="1">
    <location>
        <begin position="70"/>
        <end position="92"/>
    </location>
</feature>
<evidence type="ECO:0000313" key="3">
    <source>
        <dbReference type="EMBL" id="MXQ09706.1"/>
    </source>
</evidence>
<name>A0A7C9ITG7_9RHOB</name>
<keyword evidence="4" id="KW-1185">Reference proteome</keyword>
<dbReference type="NCBIfam" id="NF040894">
    <property type="entry name" value="puhB_PGC"/>
    <property type="match status" value="1"/>
</dbReference>
<comment type="caution">
    <text evidence="3">The sequence shown here is derived from an EMBL/GenBank/DDBJ whole genome shotgun (WGS) entry which is preliminary data.</text>
</comment>
<dbReference type="RefSeq" id="WP_160765633.1">
    <property type="nucleotide sequence ID" value="NZ_WUPT01000005.1"/>
</dbReference>
<dbReference type="InterPro" id="IPR054839">
    <property type="entry name" value="puhB_PGC"/>
</dbReference>